<dbReference type="PANTHER" id="PTHR46042">
    <property type="entry name" value="DIPHTHINE METHYLTRANSFERASE"/>
    <property type="match status" value="1"/>
</dbReference>
<evidence type="ECO:0000313" key="9">
    <source>
        <dbReference type="EMBL" id="CCA15767.1"/>
    </source>
</evidence>
<keyword evidence="3" id="KW-0677">Repeat</keyword>
<evidence type="ECO:0000256" key="4">
    <source>
        <dbReference type="ARBA" id="ARBA00022801"/>
    </source>
</evidence>
<evidence type="ECO:0000256" key="6">
    <source>
        <dbReference type="ARBA" id="ARBA00039131"/>
    </source>
</evidence>
<dbReference type="HOGENOM" id="CLU_036100_2_0_1"/>
<evidence type="ECO:0000256" key="2">
    <source>
        <dbReference type="ARBA" id="ARBA00022574"/>
    </source>
</evidence>
<dbReference type="GO" id="GO:0017183">
    <property type="term" value="P:protein histidyl modification to diphthamide"/>
    <property type="evidence" value="ECO:0007669"/>
    <property type="project" value="TreeGrafter"/>
</dbReference>
<dbReference type="InterPro" id="IPR052415">
    <property type="entry name" value="Diphthine_MTase"/>
</dbReference>
<evidence type="ECO:0000256" key="7">
    <source>
        <dbReference type="ARBA" id="ARBA00047551"/>
    </source>
</evidence>
<dbReference type="Pfam" id="PF00400">
    <property type="entry name" value="WD40"/>
    <property type="match status" value="1"/>
</dbReference>
<dbReference type="AlphaFoldDB" id="F0W3X2"/>
<keyword evidence="2 8" id="KW-0853">WD repeat</keyword>
<proteinExistence type="inferred from homology"/>
<dbReference type="EMBL" id="FR824060">
    <property type="protein sequence ID" value="CCA15767.1"/>
    <property type="molecule type" value="Genomic_DNA"/>
</dbReference>
<evidence type="ECO:0000256" key="1">
    <source>
        <dbReference type="ARBA" id="ARBA00005156"/>
    </source>
</evidence>
<dbReference type="InterPro" id="IPR015943">
    <property type="entry name" value="WD40/YVTN_repeat-like_dom_sf"/>
</dbReference>
<gene>
    <name evidence="9" type="primary">AlNc14C15G1673</name>
    <name evidence="9" type="ORF">ALNC14_019100</name>
</gene>
<dbReference type="Gene3D" id="2.130.10.10">
    <property type="entry name" value="YVTN repeat-like/Quinoprotein amine dehydrogenase"/>
    <property type="match status" value="1"/>
</dbReference>
<feature type="repeat" description="WD" evidence="8">
    <location>
        <begin position="247"/>
        <end position="289"/>
    </location>
</feature>
<sequence>MATCESILKFDTAQTADCVEACPVSGHEATMVVATYQLNTNDFSKQNMSTGGLRPSQSGTLQQYCVLTNELDTHGDIRAAKVQDVELDYGVLDAKWSSSPLHDNVVLALATSNGSVEFFTLAETFQAGKRVELLKKMSWEVTLQEDKNSVCGNPMCLSVDWSNRAMTSTSPFICASFADGKIAVWQISNQTISLESEWQGHNLHGAAIESWISAFDCFNPNIIFTGADDCTLKGWDKRSTEFPTFISRHHTMGVCSIQFHPGEEHLCAVGSYDEVITLWDTRQMKNPLSEYHAGGGVWRLKWNPHLPNLLLAACMHNGFQIVSSKSGSPPAIHCHYTEHGSLAYGVDWWNPKKPIMEYQIVGSCSFYDKEFHLWRCNTTITKLLNQVAFVMIHASPLDRLRASSLQAQILGKIIRCFGGILLREVWAVFPELDHQTATISSADLPQFLSTFTYFERRLQICQLLQIEHRSVCFIKQRAQVFIVVNDPLSVLESSRPRCDTQKIRALCVTSRS</sequence>
<dbReference type="PROSITE" id="PS50082">
    <property type="entry name" value="WD_REPEATS_2"/>
    <property type="match status" value="1"/>
</dbReference>
<comment type="similarity">
    <text evidence="5">Belongs to the DPH7 family.</text>
</comment>
<protein>
    <recommendedName>
        <fullName evidence="6">methylated diphthine methylhydrolase</fullName>
        <ecNumber evidence="6">3.1.1.97</ecNumber>
    </recommendedName>
</protein>
<accession>F0W3X2</accession>
<dbReference type="InterPro" id="IPR036322">
    <property type="entry name" value="WD40_repeat_dom_sf"/>
</dbReference>
<dbReference type="SMART" id="SM00320">
    <property type="entry name" value="WD40"/>
    <property type="match status" value="3"/>
</dbReference>
<keyword evidence="4" id="KW-0378">Hydrolase</keyword>
<dbReference type="GO" id="GO:0005737">
    <property type="term" value="C:cytoplasm"/>
    <property type="evidence" value="ECO:0007669"/>
    <property type="project" value="TreeGrafter"/>
</dbReference>
<dbReference type="EC" id="3.1.1.97" evidence="6"/>
<evidence type="ECO:0000256" key="3">
    <source>
        <dbReference type="ARBA" id="ARBA00022737"/>
    </source>
</evidence>
<evidence type="ECO:0000256" key="5">
    <source>
        <dbReference type="ARBA" id="ARBA00038092"/>
    </source>
</evidence>
<comment type="pathway">
    <text evidence="1">Protein modification; peptidyl-diphthamide biosynthesis.</text>
</comment>
<reference evidence="9" key="2">
    <citation type="submission" date="2011-02" db="EMBL/GenBank/DDBJ databases">
        <authorList>
            <person name="MacLean D."/>
        </authorList>
    </citation>
    <scope>NUCLEOTIDE SEQUENCE</scope>
</reference>
<comment type="catalytic activity">
    <reaction evidence="7">
        <text>diphthine methyl ester-[translation elongation factor 2] + H2O = diphthine-[translation elongation factor 2] + methanol + H(+)</text>
        <dbReference type="Rhea" id="RHEA:42656"/>
        <dbReference type="Rhea" id="RHEA-COMP:10172"/>
        <dbReference type="Rhea" id="RHEA-COMP:10173"/>
        <dbReference type="ChEBI" id="CHEBI:15377"/>
        <dbReference type="ChEBI" id="CHEBI:15378"/>
        <dbReference type="ChEBI" id="CHEBI:17790"/>
        <dbReference type="ChEBI" id="CHEBI:79005"/>
        <dbReference type="ChEBI" id="CHEBI:82696"/>
        <dbReference type="EC" id="3.1.1.97"/>
    </reaction>
</comment>
<dbReference type="GO" id="GO:0061685">
    <property type="term" value="F:diphthine methylesterase activity"/>
    <property type="evidence" value="ECO:0007669"/>
    <property type="project" value="UniProtKB-EC"/>
</dbReference>
<dbReference type="PANTHER" id="PTHR46042:SF1">
    <property type="entry name" value="DIPHTHINE METHYLTRANSFERASE"/>
    <property type="match status" value="1"/>
</dbReference>
<dbReference type="InterPro" id="IPR001680">
    <property type="entry name" value="WD40_rpt"/>
</dbReference>
<name>F0W3X2_9STRA</name>
<evidence type="ECO:0000256" key="8">
    <source>
        <dbReference type="PROSITE-ProRule" id="PRU00221"/>
    </source>
</evidence>
<dbReference type="SUPFAM" id="SSF50978">
    <property type="entry name" value="WD40 repeat-like"/>
    <property type="match status" value="1"/>
</dbReference>
<reference evidence="9" key="1">
    <citation type="journal article" date="2011" name="PLoS Biol.">
        <title>Gene gain and loss during evolution of obligate parasitism in the white rust pathogen of Arabidopsis thaliana.</title>
        <authorList>
            <person name="Kemen E."/>
            <person name="Gardiner A."/>
            <person name="Schultz-Larsen T."/>
            <person name="Kemen A.C."/>
            <person name="Balmuth A.L."/>
            <person name="Robert-Seilaniantz A."/>
            <person name="Bailey K."/>
            <person name="Holub E."/>
            <person name="Studholme D.J."/>
            <person name="Maclean D."/>
            <person name="Jones J.D."/>
        </authorList>
    </citation>
    <scope>NUCLEOTIDE SEQUENCE</scope>
</reference>
<organism evidence="9">
    <name type="scientific">Albugo laibachii Nc14</name>
    <dbReference type="NCBI Taxonomy" id="890382"/>
    <lineage>
        <taxon>Eukaryota</taxon>
        <taxon>Sar</taxon>
        <taxon>Stramenopiles</taxon>
        <taxon>Oomycota</taxon>
        <taxon>Peronosporomycetes</taxon>
        <taxon>Albuginales</taxon>
        <taxon>Albuginaceae</taxon>
        <taxon>Albugo</taxon>
    </lineage>
</organism>